<evidence type="ECO:0000313" key="4">
    <source>
        <dbReference type="Proteomes" id="UP001301350"/>
    </source>
</evidence>
<keyword evidence="1" id="KW-0175">Coiled coil</keyword>
<feature type="coiled-coil region" evidence="1">
    <location>
        <begin position="59"/>
        <end position="146"/>
    </location>
</feature>
<feature type="region of interest" description="Disordered" evidence="2">
    <location>
        <begin position="1"/>
        <end position="39"/>
    </location>
</feature>
<proteinExistence type="predicted"/>
<comment type="caution">
    <text evidence="3">The sequence shown here is derived from an EMBL/GenBank/DDBJ whole genome shotgun (WGS) entry which is preliminary data.</text>
</comment>
<feature type="compositionally biased region" description="Basic residues" evidence="2">
    <location>
        <begin position="1"/>
        <end position="10"/>
    </location>
</feature>
<name>A0AAV9J0S4_CYACA</name>
<organism evidence="3 4">
    <name type="scientific">Cyanidium caldarium</name>
    <name type="common">Red alga</name>
    <dbReference type="NCBI Taxonomy" id="2771"/>
    <lineage>
        <taxon>Eukaryota</taxon>
        <taxon>Rhodophyta</taxon>
        <taxon>Bangiophyceae</taxon>
        <taxon>Cyanidiales</taxon>
        <taxon>Cyanidiaceae</taxon>
        <taxon>Cyanidium</taxon>
    </lineage>
</organism>
<feature type="compositionally biased region" description="Low complexity" evidence="2">
    <location>
        <begin position="22"/>
        <end position="39"/>
    </location>
</feature>
<sequence length="553" mass="61232">MTERRARRPSLTRYYGLDKPEPANSSVSVDSAPSSDTVTDVPVEDARAWVQQVLQETPLNDLLVRARQFQEDTDELESRVNATVVQLFDAYNEAVRACERLQREAPQWQRGAEREQARLDEALAQSEQLARRFADEQQRLEALEARRRLVQLARVALAAPPILAQRWEGGEAQRAAEEYLQLMDALERARDLHPVYGRLAERLASALAPHVQEYVQHQVERAVRLEADESAADGMQRLRQAARVARCPPASAAAAQLAALVLQALQQSRAERVETWAWTAPSLLLQQYEALRAWSIGELQQAPCEAQLHDSLQCDVQCALQSATTPEALQPLAEALTSAPEWTALADAGARTALAVDVLSDVCWATVANAWPALLQKLMQANSTVEEEYTACASELDALARAVSESWESVRRTLQVWAPTPAMAESGAEAVCARILHPLRQEAYALVRCGVSRTPASLLLLARLSWRLQRPAEAEAHLREYAQCAGHSRWDEPVDGNIGEAAAIQQSAVRTEINALLHGYAPERVSALQTVITERQRRTRVRASQSSGDTPKV</sequence>
<evidence type="ECO:0000256" key="1">
    <source>
        <dbReference type="SAM" id="Coils"/>
    </source>
</evidence>
<evidence type="ECO:0000256" key="2">
    <source>
        <dbReference type="SAM" id="MobiDB-lite"/>
    </source>
</evidence>
<evidence type="ECO:0000313" key="3">
    <source>
        <dbReference type="EMBL" id="KAK4537938.1"/>
    </source>
</evidence>
<reference evidence="3 4" key="1">
    <citation type="submission" date="2022-07" db="EMBL/GenBank/DDBJ databases">
        <title>Genome-wide signatures of adaptation to extreme environments.</title>
        <authorList>
            <person name="Cho C.H."/>
            <person name="Yoon H.S."/>
        </authorList>
    </citation>
    <scope>NUCLEOTIDE SEQUENCE [LARGE SCALE GENOMIC DNA]</scope>
    <source>
        <strain evidence="3 4">DBV 063 E5</strain>
    </source>
</reference>
<dbReference type="Proteomes" id="UP001301350">
    <property type="component" value="Unassembled WGS sequence"/>
</dbReference>
<dbReference type="EMBL" id="JANCYW010000015">
    <property type="protein sequence ID" value="KAK4537938.1"/>
    <property type="molecule type" value="Genomic_DNA"/>
</dbReference>
<gene>
    <name evidence="3" type="ORF">CDCA_CDCA15G3963</name>
</gene>
<keyword evidence="4" id="KW-1185">Reference proteome</keyword>
<accession>A0AAV9J0S4</accession>
<dbReference type="AlphaFoldDB" id="A0AAV9J0S4"/>
<protein>
    <submittedName>
        <fullName evidence="3">Uncharacterized protein</fullName>
    </submittedName>
</protein>